<dbReference type="Proteomes" id="UP000054196">
    <property type="component" value="Unassembled WGS sequence"/>
</dbReference>
<evidence type="ECO:0000313" key="2">
    <source>
        <dbReference type="Proteomes" id="UP000054196"/>
    </source>
</evidence>
<dbReference type="AlphaFoldDB" id="R7S0V6"/>
<protein>
    <recommendedName>
        <fullName evidence="3">TPR-like protein</fullName>
    </recommendedName>
</protein>
<evidence type="ECO:0008006" key="3">
    <source>
        <dbReference type="Google" id="ProtNLM"/>
    </source>
</evidence>
<dbReference type="InterPro" id="IPR011990">
    <property type="entry name" value="TPR-like_helical_dom_sf"/>
</dbReference>
<keyword evidence="2" id="KW-1185">Reference proteome</keyword>
<evidence type="ECO:0000313" key="1">
    <source>
        <dbReference type="EMBL" id="EIN03484.1"/>
    </source>
</evidence>
<gene>
    <name evidence="1" type="ORF">PUNSTDRAFT_139480</name>
</gene>
<dbReference type="KEGG" id="psq:PUNSTDRAFT_139480"/>
<dbReference type="EMBL" id="JH687562">
    <property type="protein sequence ID" value="EIN03484.1"/>
    <property type="molecule type" value="Genomic_DNA"/>
</dbReference>
<dbReference type="GeneID" id="18880328"/>
<reference evidence="2" key="1">
    <citation type="journal article" date="2012" name="Science">
        <title>The Paleozoic origin of enzymatic lignin decomposition reconstructed from 31 fungal genomes.</title>
        <authorList>
            <person name="Floudas D."/>
            <person name="Binder M."/>
            <person name="Riley R."/>
            <person name="Barry K."/>
            <person name="Blanchette R.A."/>
            <person name="Henrissat B."/>
            <person name="Martinez A.T."/>
            <person name="Otillar R."/>
            <person name="Spatafora J.W."/>
            <person name="Yadav J.S."/>
            <person name="Aerts A."/>
            <person name="Benoit I."/>
            <person name="Boyd A."/>
            <person name="Carlson A."/>
            <person name="Copeland A."/>
            <person name="Coutinho P.M."/>
            <person name="de Vries R.P."/>
            <person name="Ferreira P."/>
            <person name="Findley K."/>
            <person name="Foster B."/>
            <person name="Gaskell J."/>
            <person name="Glotzer D."/>
            <person name="Gorecki P."/>
            <person name="Heitman J."/>
            <person name="Hesse C."/>
            <person name="Hori C."/>
            <person name="Igarashi K."/>
            <person name="Jurgens J.A."/>
            <person name="Kallen N."/>
            <person name="Kersten P."/>
            <person name="Kohler A."/>
            <person name="Kuees U."/>
            <person name="Kumar T.K.A."/>
            <person name="Kuo A."/>
            <person name="LaButti K."/>
            <person name="Larrondo L.F."/>
            <person name="Lindquist E."/>
            <person name="Ling A."/>
            <person name="Lombard V."/>
            <person name="Lucas S."/>
            <person name="Lundell T."/>
            <person name="Martin R."/>
            <person name="McLaughlin D.J."/>
            <person name="Morgenstern I."/>
            <person name="Morin E."/>
            <person name="Murat C."/>
            <person name="Nagy L.G."/>
            <person name="Nolan M."/>
            <person name="Ohm R.A."/>
            <person name="Patyshakuliyeva A."/>
            <person name="Rokas A."/>
            <person name="Ruiz-Duenas F.J."/>
            <person name="Sabat G."/>
            <person name="Salamov A."/>
            <person name="Samejima M."/>
            <person name="Schmutz J."/>
            <person name="Slot J.C."/>
            <person name="St John F."/>
            <person name="Stenlid J."/>
            <person name="Sun H."/>
            <person name="Sun S."/>
            <person name="Syed K."/>
            <person name="Tsang A."/>
            <person name="Wiebenga A."/>
            <person name="Young D."/>
            <person name="Pisabarro A."/>
            <person name="Eastwood D.C."/>
            <person name="Martin F."/>
            <person name="Cullen D."/>
            <person name="Grigoriev I.V."/>
            <person name="Hibbett D.S."/>
        </authorList>
    </citation>
    <scope>NUCLEOTIDE SEQUENCE [LARGE SCALE GENOMIC DNA]</scope>
    <source>
        <strain evidence="2">HHB-11173 SS5</strain>
    </source>
</reference>
<proteinExistence type="predicted"/>
<name>R7S0V6_PUNST</name>
<dbReference type="Gene3D" id="1.25.40.10">
    <property type="entry name" value="Tetratricopeptide repeat domain"/>
    <property type="match status" value="2"/>
</dbReference>
<dbReference type="SUPFAM" id="SSF48452">
    <property type="entry name" value="TPR-like"/>
    <property type="match status" value="1"/>
</dbReference>
<sequence length="773" mass="86819">MSIQTDERALAVMNTLATALVERYQRLSNIADLDKASRLCRSVSALTKKNDINHFQSIANLVVILTLTFEQTSDVVHLKDAVTLSKKALDCASPDHYIKALNNFAGVTFHLVKQTGRTELLDEARQHLLNAKKRASSATIEPADVAATISTLSVIHKTAFELLGILDDLNEAIKLSQQSLDLRPSGSPSRDIALNNHATILIMRYEKTGDPEDLRQAIDTYERTLALRPEGHPNRSVSLANLAVAITSRFRAQGSADDMDGALELLYQSLELTPAPHSRRPYSLMNIAVLLVSRYHQFQEARDLDECVRLLDQMGELCGEGHSLRVAYLSNLGSALELQYRRSSDLIYLKRGIRCLRDALRVCGPRDINKPTLLQNLGRQLRTLFQKNTDINILQESTRVLEDALTFYSTEHPRRPLALRNLARNYAIQGFRTGDKDWAVRARDLLLEALSLRDVGYPDRAEVMLEIVDLQLKFRPPGFPRDCGNELLVHALKDDACSPQIRLRLVNELLQRFHPPSVLAFCNTRDSLQQLVDIFSLATHLLPEVAFLGLDSQARLTALVGTESLGLEAAGYALCLPDCARAVELLEQSRAIFWSQALKLRSPLDDLPKDLRAEITEVCQWLERDSLTWSRESEASEPLATLTHKAALRRRQSEKLSNLFLRARDIPGLERFMLHERFDSLARAASSGPIIILLANKVACSGIMIKPSGQAVHVPLPQVTIERLGQLRKDWRKGLCKPKKQQKQFDVLEELWRNVVKPIIDALEFKARLSSPP</sequence>
<dbReference type="OrthoDB" id="3224744at2759"/>
<dbReference type="RefSeq" id="XP_007389256.1">
    <property type="nucleotide sequence ID" value="XM_007389194.1"/>
</dbReference>
<dbReference type="eggNOG" id="KOG4626">
    <property type="taxonomic scope" value="Eukaryota"/>
</dbReference>
<dbReference type="HOGENOM" id="CLU_001305_2_1_1"/>
<organism evidence="1 2">
    <name type="scientific">Punctularia strigosozonata (strain HHB-11173)</name>
    <name type="common">White-rot fungus</name>
    <dbReference type="NCBI Taxonomy" id="741275"/>
    <lineage>
        <taxon>Eukaryota</taxon>
        <taxon>Fungi</taxon>
        <taxon>Dikarya</taxon>
        <taxon>Basidiomycota</taxon>
        <taxon>Agaricomycotina</taxon>
        <taxon>Agaricomycetes</taxon>
        <taxon>Corticiales</taxon>
        <taxon>Punctulariaceae</taxon>
        <taxon>Punctularia</taxon>
    </lineage>
</organism>
<accession>R7S0V6</accession>